<proteinExistence type="predicted"/>
<evidence type="ECO:0000313" key="1">
    <source>
        <dbReference type="EMBL" id="OIP03690.1"/>
    </source>
</evidence>
<dbReference type="Proteomes" id="UP000183605">
    <property type="component" value="Unassembled WGS sequence"/>
</dbReference>
<name>A0A1J5B6T0_9BACT</name>
<sequence length="92" mass="10827">MQNQGNINKNTAKHKIKNEEAEEVFVNQPAVLLKDKKHSQTESRLMILGKTDKKRLLSVIFTQRGKKIRIISARPMSRKERRLYEQKTQKHS</sequence>
<dbReference type="EMBL" id="MNXQ01000027">
    <property type="protein sequence ID" value="OIP03690.1"/>
    <property type="molecule type" value="Genomic_DNA"/>
</dbReference>
<gene>
    <name evidence="1" type="ORF">AUK18_01365</name>
</gene>
<dbReference type="InterPro" id="IPR007460">
    <property type="entry name" value="BrnT_toxin"/>
</dbReference>
<evidence type="ECO:0000313" key="2">
    <source>
        <dbReference type="Proteomes" id="UP000183605"/>
    </source>
</evidence>
<dbReference type="InterPro" id="IPR038573">
    <property type="entry name" value="BrnT_sf"/>
</dbReference>
<dbReference type="AlphaFoldDB" id="A0A1J5B6T0"/>
<protein>
    <recommendedName>
        <fullName evidence="3">Toxin</fullName>
    </recommendedName>
</protein>
<accession>A0A1J5B6T0</accession>
<comment type="caution">
    <text evidence="1">The sequence shown here is derived from an EMBL/GenBank/DDBJ whole genome shotgun (WGS) entry which is preliminary data.</text>
</comment>
<organism evidence="1 2">
    <name type="scientific">Candidatus Beckwithbacteria bacterium CG2_30_44_31</name>
    <dbReference type="NCBI Taxonomy" id="1805035"/>
    <lineage>
        <taxon>Bacteria</taxon>
        <taxon>Candidatus Beckwithiibacteriota</taxon>
    </lineage>
</organism>
<reference evidence="1 2" key="1">
    <citation type="journal article" date="2016" name="Environ. Microbiol.">
        <title>Genomic resolution of a cold subsurface aquifer community provides metabolic insights for novel microbes adapted to high CO concentrations.</title>
        <authorList>
            <person name="Probst A.J."/>
            <person name="Castelle C.J."/>
            <person name="Singh A."/>
            <person name="Brown C.T."/>
            <person name="Anantharaman K."/>
            <person name="Sharon I."/>
            <person name="Hug L.A."/>
            <person name="Burstein D."/>
            <person name="Emerson J.B."/>
            <person name="Thomas B.C."/>
            <person name="Banfield J.F."/>
        </authorList>
    </citation>
    <scope>NUCLEOTIDE SEQUENCE [LARGE SCALE GENOMIC DNA]</scope>
    <source>
        <strain evidence="1">CG2_30_44_31</strain>
    </source>
</reference>
<dbReference type="Pfam" id="PF04365">
    <property type="entry name" value="BrnT_toxin"/>
    <property type="match status" value="1"/>
</dbReference>
<evidence type="ECO:0008006" key="3">
    <source>
        <dbReference type="Google" id="ProtNLM"/>
    </source>
</evidence>
<dbReference type="Gene3D" id="3.10.450.530">
    <property type="entry name" value="Ribonuclease toxin, BrnT, of type II toxin-antitoxin system"/>
    <property type="match status" value="1"/>
</dbReference>